<dbReference type="EMBL" id="JARJLG010000120">
    <property type="protein sequence ID" value="KAJ7741968.1"/>
    <property type="molecule type" value="Genomic_DNA"/>
</dbReference>
<dbReference type="InterPro" id="IPR037056">
    <property type="entry name" value="RNase_H1_N_sf"/>
</dbReference>
<dbReference type="InterPro" id="IPR009027">
    <property type="entry name" value="Ribosomal_bL9/RNase_H1_N"/>
</dbReference>
<sequence>YTVFYGGEVGVFEEWADVHASVTGHGLAIFSGFSSVQAATAALQYARQRGWTADSQPPFTSPSSIPPDFDNDNPLNVGAAGSGIWYTVARGVTPGVYRSYLECGLNISGIKGALFSSFDTREEALAAFAQACESGYV</sequence>
<dbReference type="Pfam" id="PF01693">
    <property type="entry name" value="Cauli_VI"/>
    <property type="match status" value="2"/>
</dbReference>
<proteinExistence type="predicted"/>
<dbReference type="Gene3D" id="3.40.970.10">
    <property type="entry name" value="Ribonuclease H1, N-terminal domain"/>
    <property type="match status" value="2"/>
</dbReference>
<protein>
    <recommendedName>
        <fullName evidence="2">Ribonuclease H1 N-terminal domain-containing protein</fullName>
    </recommendedName>
</protein>
<evidence type="ECO:0000313" key="4">
    <source>
        <dbReference type="Proteomes" id="UP001215280"/>
    </source>
</evidence>
<dbReference type="AlphaFoldDB" id="A0AAD7IHR9"/>
<organism evidence="3 4">
    <name type="scientific">Mycena maculata</name>
    <dbReference type="NCBI Taxonomy" id="230809"/>
    <lineage>
        <taxon>Eukaryota</taxon>
        <taxon>Fungi</taxon>
        <taxon>Dikarya</taxon>
        <taxon>Basidiomycota</taxon>
        <taxon>Agaricomycotina</taxon>
        <taxon>Agaricomycetes</taxon>
        <taxon>Agaricomycetidae</taxon>
        <taxon>Agaricales</taxon>
        <taxon>Marasmiineae</taxon>
        <taxon>Mycenaceae</taxon>
        <taxon>Mycena</taxon>
    </lineage>
</organism>
<name>A0AAD7IHR9_9AGAR</name>
<evidence type="ECO:0000256" key="1">
    <source>
        <dbReference type="SAM" id="MobiDB-lite"/>
    </source>
</evidence>
<accession>A0AAD7IHR9</accession>
<feature type="non-terminal residue" evidence="3">
    <location>
        <position position="137"/>
    </location>
</feature>
<evidence type="ECO:0000313" key="3">
    <source>
        <dbReference type="EMBL" id="KAJ7741968.1"/>
    </source>
</evidence>
<reference evidence="3" key="1">
    <citation type="submission" date="2023-03" db="EMBL/GenBank/DDBJ databases">
        <title>Massive genome expansion in bonnet fungi (Mycena s.s.) driven by repeated elements and novel gene families across ecological guilds.</title>
        <authorList>
            <consortium name="Lawrence Berkeley National Laboratory"/>
            <person name="Harder C.B."/>
            <person name="Miyauchi S."/>
            <person name="Viragh M."/>
            <person name="Kuo A."/>
            <person name="Thoen E."/>
            <person name="Andreopoulos B."/>
            <person name="Lu D."/>
            <person name="Skrede I."/>
            <person name="Drula E."/>
            <person name="Henrissat B."/>
            <person name="Morin E."/>
            <person name="Kohler A."/>
            <person name="Barry K."/>
            <person name="LaButti K."/>
            <person name="Morin E."/>
            <person name="Salamov A."/>
            <person name="Lipzen A."/>
            <person name="Mereny Z."/>
            <person name="Hegedus B."/>
            <person name="Baldrian P."/>
            <person name="Stursova M."/>
            <person name="Weitz H."/>
            <person name="Taylor A."/>
            <person name="Grigoriev I.V."/>
            <person name="Nagy L.G."/>
            <person name="Martin F."/>
            <person name="Kauserud H."/>
        </authorList>
    </citation>
    <scope>NUCLEOTIDE SEQUENCE</scope>
    <source>
        <strain evidence="3">CBHHK188m</strain>
    </source>
</reference>
<gene>
    <name evidence="3" type="ORF">DFH07DRAFT_705032</name>
</gene>
<keyword evidence="4" id="KW-1185">Reference proteome</keyword>
<feature type="compositionally biased region" description="Polar residues" evidence="1">
    <location>
        <begin position="53"/>
        <end position="63"/>
    </location>
</feature>
<evidence type="ECO:0000259" key="2">
    <source>
        <dbReference type="Pfam" id="PF01693"/>
    </source>
</evidence>
<dbReference type="InterPro" id="IPR011320">
    <property type="entry name" value="RNase_H1_N"/>
</dbReference>
<feature type="domain" description="Ribonuclease H1 N-terminal" evidence="2">
    <location>
        <begin position="1"/>
        <end position="41"/>
    </location>
</feature>
<dbReference type="Proteomes" id="UP001215280">
    <property type="component" value="Unassembled WGS sequence"/>
</dbReference>
<feature type="domain" description="Ribonuclease H1 N-terminal" evidence="2">
    <location>
        <begin position="85"/>
        <end position="126"/>
    </location>
</feature>
<feature type="region of interest" description="Disordered" evidence="1">
    <location>
        <begin position="53"/>
        <end position="72"/>
    </location>
</feature>
<comment type="caution">
    <text evidence="3">The sequence shown here is derived from an EMBL/GenBank/DDBJ whole genome shotgun (WGS) entry which is preliminary data.</text>
</comment>
<dbReference type="SUPFAM" id="SSF55658">
    <property type="entry name" value="L9 N-domain-like"/>
    <property type="match status" value="2"/>
</dbReference>
<feature type="non-terminal residue" evidence="3">
    <location>
        <position position="1"/>
    </location>
</feature>